<proteinExistence type="predicted"/>
<evidence type="ECO:0000313" key="6">
    <source>
        <dbReference type="EMBL" id="MCX2975183.1"/>
    </source>
</evidence>
<comment type="caution">
    <text evidence="6">The sequence shown here is derived from an EMBL/GenBank/DDBJ whole genome shotgun (WGS) entry which is preliminary data.</text>
</comment>
<evidence type="ECO:0000256" key="2">
    <source>
        <dbReference type="ARBA" id="ARBA00022692"/>
    </source>
</evidence>
<keyword evidence="2 5" id="KW-0812">Transmembrane</keyword>
<name>A0ABT3SYY5_9GAMM</name>
<feature type="transmembrane region" description="Helical" evidence="5">
    <location>
        <begin position="111"/>
        <end position="128"/>
    </location>
</feature>
<dbReference type="InterPro" id="IPR001129">
    <property type="entry name" value="Membr-assoc_MAPEG"/>
</dbReference>
<keyword evidence="3 5" id="KW-1133">Transmembrane helix</keyword>
<organism evidence="6 7">
    <name type="scientific">Candidatus Seongchinamella marina</name>
    <dbReference type="NCBI Taxonomy" id="2518990"/>
    <lineage>
        <taxon>Bacteria</taxon>
        <taxon>Pseudomonadati</taxon>
        <taxon>Pseudomonadota</taxon>
        <taxon>Gammaproteobacteria</taxon>
        <taxon>Cellvibrionales</taxon>
        <taxon>Halieaceae</taxon>
        <taxon>Seongchinamella</taxon>
    </lineage>
</organism>
<dbReference type="SUPFAM" id="SSF161084">
    <property type="entry name" value="MAPEG domain-like"/>
    <property type="match status" value="1"/>
</dbReference>
<dbReference type="Gene3D" id="1.20.120.550">
    <property type="entry name" value="Membrane associated eicosanoid/glutathione metabolism-like domain"/>
    <property type="match status" value="1"/>
</dbReference>
<comment type="subcellular location">
    <subcellularLocation>
        <location evidence="1">Membrane</location>
    </subcellularLocation>
</comment>
<dbReference type="InterPro" id="IPR023352">
    <property type="entry name" value="MAPEG-like_dom_sf"/>
</dbReference>
<dbReference type="Proteomes" id="UP001143307">
    <property type="component" value="Unassembled WGS sequence"/>
</dbReference>
<dbReference type="Pfam" id="PF01124">
    <property type="entry name" value="MAPEG"/>
    <property type="match status" value="1"/>
</dbReference>
<sequence>MSIELMMLVYSAALFLAIILAQAGLAIAQNGLANQAGSRDNLAEPTVLRQRMHRLTANMQENLVLFAIAVLAANAAGVSNETTVMGASIFFYARVAHTIVYAFGWPMIRPLFYFAGLYGTVIIGLQAVSA</sequence>
<gene>
    <name evidence="6" type="ORF">EYC87_16490</name>
</gene>
<feature type="transmembrane region" description="Helical" evidence="5">
    <location>
        <begin position="84"/>
        <end position="105"/>
    </location>
</feature>
<keyword evidence="4 5" id="KW-0472">Membrane</keyword>
<evidence type="ECO:0000313" key="7">
    <source>
        <dbReference type="Proteomes" id="UP001143307"/>
    </source>
</evidence>
<keyword evidence="7" id="KW-1185">Reference proteome</keyword>
<dbReference type="RefSeq" id="WP_279253839.1">
    <property type="nucleotide sequence ID" value="NZ_SHNP01000006.1"/>
</dbReference>
<dbReference type="PANTHER" id="PTHR35371">
    <property type="entry name" value="INNER MEMBRANE PROTEIN"/>
    <property type="match status" value="1"/>
</dbReference>
<protein>
    <submittedName>
        <fullName evidence="6">MAPEG family protein</fullName>
    </submittedName>
</protein>
<evidence type="ECO:0000256" key="1">
    <source>
        <dbReference type="ARBA" id="ARBA00004370"/>
    </source>
</evidence>
<evidence type="ECO:0000256" key="5">
    <source>
        <dbReference type="SAM" id="Phobius"/>
    </source>
</evidence>
<accession>A0ABT3SYY5</accession>
<evidence type="ECO:0000256" key="4">
    <source>
        <dbReference type="ARBA" id="ARBA00023136"/>
    </source>
</evidence>
<reference evidence="6" key="1">
    <citation type="submission" date="2019-02" db="EMBL/GenBank/DDBJ databases">
        <authorList>
            <person name="Li S.-H."/>
        </authorList>
    </citation>
    <scope>NUCLEOTIDE SEQUENCE</scope>
    <source>
        <strain evidence="6">IMCC8485</strain>
    </source>
</reference>
<dbReference type="PANTHER" id="PTHR35371:SF1">
    <property type="entry name" value="BLR7753 PROTEIN"/>
    <property type="match status" value="1"/>
</dbReference>
<feature type="transmembrane region" description="Helical" evidence="5">
    <location>
        <begin position="59"/>
        <end position="77"/>
    </location>
</feature>
<evidence type="ECO:0000256" key="3">
    <source>
        <dbReference type="ARBA" id="ARBA00022989"/>
    </source>
</evidence>
<dbReference type="EMBL" id="SHNP01000006">
    <property type="protein sequence ID" value="MCX2975183.1"/>
    <property type="molecule type" value="Genomic_DNA"/>
</dbReference>